<organism evidence="1 2">
    <name type="scientific">Halosquirtibacter laminarini</name>
    <dbReference type="NCBI Taxonomy" id="3374600"/>
    <lineage>
        <taxon>Bacteria</taxon>
        <taxon>Pseudomonadati</taxon>
        <taxon>Bacteroidota</taxon>
        <taxon>Bacteroidia</taxon>
        <taxon>Marinilabiliales</taxon>
        <taxon>Prolixibacteraceae</taxon>
        <taxon>Halosquirtibacter</taxon>
    </lineage>
</organism>
<evidence type="ECO:0000313" key="1">
    <source>
        <dbReference type="EMBL" id="QZE15458.1"/>
    </source>
</evidence>
<sequence>MESYICQLKSFIDVESDAQNKQIEDIWALPLEERIELGHTINNVTVFTVMDGIDWARRGFAFLQLPFNESNLRPGSRIRLHKGVPEENYFSCEVVREHPGYYEIKASYGCNLSNITHCSSEWFVDPDRVDLRHLLKNTVDCITSTPLGNDIFGQLKGVIPPFIEAFDPSLKRQYREKYGFNDTQADAFVNALHCSNYYTIQGPPGTGKTWVLAYLALTLAQQGLNILVSAFTHRAINNALKKVRSLSDYSKLFKIGPIEQAEDLIAKPNSVGNYEQFILSPYNSLDRGLIVGASPMSLRSKRVGALSFDVAIIDEAGQLTQPLAIGIMLSCRKTIWIGDHKQMPPVLVASHDKKEIARSAFECLTEKHEGAMLETTYRMNEMINSIPSRYFYRGRLKSASNVSKRTLDIIVEDKRFDFLSNPKMASLFVETKHSRCKVQSKMEALVVRQLTEVLVNAGVPACEIGVVTPYRAQTRLIRHHLAKIHFDDPSFNPEDVVVDTVERMQGQEKEVVFFSLVLSNIDHISHGFDFYFNLNRWNVGMTRAKSKMIWIGNPSLFKQLEVREKENPHLKVFSDIIKELPKIPLGK</sequence>
<accession>A0AC61NIU2</accession>
<reference evidence="1" key="1">
    <citation type="submission" date="2021-08" db="EMBL/GenBank/DDBJ databases">
        <title>Novel anaerobic bacterium isolated from sea squirt in East Sea, Republic of Korea.</title>
        <authorList>
            <person name="Nguyen T.H."/>
            <person name="Li Z."/>
            <person name="Lee Y.-J."/>
            <person name="Ko J."/>
            <person name="Kim S.-G."/>
        </authorList>
    </citation>
    <scope>NUCLEOTIDE SEQUENCE</scope>
    <source>
        <strain evidence="1">KCTC 25031</strain>
    </source>
</reference>
<dbReference type="Proteomes" id="UP000826212">
    <property type="component" value="Chromosome"/>
</dbReference>
<dbReference type="EMBL" id="CP081303">
    <property type="protein sequence ID" value="QZE15458.1"/>
    <property type="molecule type" value="Genomic_DNA"/>
</dbReference>
<gene>
    <name evidence="1" type="ORF">K4L44_06395</name>
</gene>
<proteinExistence type="predicted"/>
<name>A0AC61NIU2_9BACT</name>
<protein>
    <submittedName>
        <fullName evidence="1">AAA family ATPase</fullName>
    </submittedName>
</protein>
<keyword evidence="2" id="KW-1185">Reference proteome</keyword>
<evidence type="ECO:0000313" key="2">
    <source>
        <dbReference type="Proteomes" id="UP000826212"/>
    </source>
</evidence>